<dbReference type="Gene3D" id="1.10.287.950">
    <property type="entry name" value="Methyl-accepting chemotaxis protein"/>
    <property type="match status" value="1"/>
</dbReference>
<dbReference type="SMART" id="SM00283">
    <property type="entry name" value="MA"/>
    <property type="match status" value="1"/>
</dbReference>
<dbReference type="Pfam" id="PF00015">
    <property type="entry name" value="MCPsignal"/>
    <property type="match status" value="1"/>
</dbReference>
<dbReference type="FunFam" id="1.10.287.950:FF:000001">
    <property type="entry name" value="Methyl-accepting chemotaxis sensory transducer"/>
    <property type="match status" value="1"/>
</dbReference>
<feature type="domain" description="Methyl-accepting transducer" evidence="10">
    <location>
        <begin position="352"/>
        <end position="588"/>
    </location>
</feature>
<evidence type="ECO:0000259" key="11">
    <source>
        <dbReference type="PROSITE" id="PS50192"/>
    </source>
</evidence>
<evidence type="ECO:0000256" key="2">
    <source>
        <dbReference type="ARBA" id="ARBA00022519"/>
    </source>
</evidence>
<keyword evidence="5 9" id="KW-0472">Membrane</keyword>
<name>A0A5Q4ZT89_9GAMM</name>
<dbReference type="PANTHER" id="PTHR32089">
    <property type="entry name" value="METHYL-ACCEPTING CHEMOTAXIS PROTEIN MCPB"/>
    <property type="match status" value="1"/>
</dbReference>
<comment type="similarity">
    <text evidence="7">Belongs to the methyl-accepting chemotaxis (MCP) protein family.</text>
</comment>
<keyword evidence="2" id="KW-1003">Cell membrane</keyword>
<dbReference type="SUPFAM" id="SSF58104">
    <property type="entry name" value="Methyl-accepting chemotaxis protein (MCP) signaling domain"/>
    <property type="match status" value="1"/>
</dbReference>
<keyword evidence="4 9" id="KW-1133">Transmembrane helix</keyword>
<evidence type="ECO:0000256" key="3">
    <source>
        <dbReference type="ARBA" id="ARBA00022692"/>
    </source>
</evidence>
<keyword evidence="2" id="KW-0997">Cell inner membrane</keyword>
<evidence type="ECO:0000256" key="7">
    <source>
        <dbReference type="ARBA" id="ARBA00029447"/>
    </source>
</evidence>
<dbReference type="InterPro" id="IPR004089">
    <property type="entry name" value="MCPsignal_dom"/>
</dbReference>
<proteinExistence type="inferred from homology"/>
<evidence type="ECO:0000256" key="5">
    <source>
        <dbReference type="ARBA" id="ARBA00023136"/>
    </source>
</evidence>
<accession>A0A5Q4ZT89</accession>
<feature type="transmembrane region" description="Helical" evidence="9">
    <location>
        <begin position="269"/>
        <end position="291"/>
    </location>
</feature>
<dbReference type="EMBL" id="LR721751">
    <property type="protein sequence ID" value="VVV06484.1"/>
    <property type="molecule type" value="Genomic_DNA"/>
</dbReference>
<evidence type="ECO:0000259" key="10">
    <source>
        <dbReference type="PROSITE" id="PS50111"/>
    </source>
</evidence>
<evidence type="ECO:0000256" key="9">
    <source>
        <dbReference type="SAM" id="Phobius"/>
    </source>
</evidence>
<dbReference type="GO" id="GO:0005886">
    <property type="term" value="C:plasma membrane"/>
    <property type="evidence" value="ECO:0007669"/>
    <property type="project" value="UniProtKB-SubCell"/>
</dbReference>
<feature type="transmembrane region" description="Helical" evidence="9">
    <location>
        <begin position="7"/>
        <end position="28"/>
    </location>
</feature>
<dbReference type="PROSITE" id="PS50192">
    <property type="entry name" value="T_SNARE"/>
    <property type="match status" value="1"/>
</dbReference>
<feature type="domain" description="T-SNARE coiled-coil homology" evidence="11">
    <location>
        <begin position="539"/>
        <end position="601"/>
    </location>
</feature>
<dbReference type="CDD" id="cd11386">
    <property type="entry name" value="MCP_signal"/>
    <property type="match status" value="1"/>
</dbReference>
<organism evidence="12">
    <name type="scientific">Aliivibrio wodanis</name>
    <dbReference type="NCBI Taxonomy" id="80852"/>
    <lineage>
        <taxon>Bacteria</taxon>
        <taxon>Pseudomonadati</taxon>
        <taxon>Pseudomonadota</taxon>
        <taxon>Gammaproteobacteria</taxon>
        <taxon>Vibrionales</taxon>
        <taxon>Vibrionaceae</taxon>
        <taxon>Aliivibrio</taxon>
    </lineage>
</organism>
<dbReference type="PANTHER" id="PTHR32089:SF119">
    <property type="entry name" value="METHYL-ACCEPTING CHEMOTAXIS PROTEIN CTPL"/>
    <property type="match status" value="1"/>
</dbReference>
<sequence length="624" mass="68091">MKLKSKIIVVFTLALATLSIIIALMSYMKFKSASFDAFNDKLHVSSELTSKSMGQKIYRYFDVLNAANFMFTEEGGLENIDAAVIQLKKIAAITGADAFLALENGQTLYGDSFLSGFNAKTSGREWYTTVFEGKKNILTSIYTDTRGSDVFAIAQPVYFNNKLVASIAISLEIKEFSDYVRELNPNNQVFVFDKNTGYVLAAPSNDLFGQNMYQVRPSFRQFSSQESFEYVNSEGLLNYITHNNIDGTSWIVANYEAIDVINEQSFNNLVSTFTVVIIIVAVFSLLIYYFVINHIYKPIGGELSEISDLLDKVSEGKLDMEFSNKEKPEGIYASIQVMVKSLKGLLNQVHSATDSLSRTSESLFDASSTMTNTSREQTAQLEQTATAANEMTITVSDVAGNTQVASESASQALTEANSGSEVVEMMSQEMSSLLTDINDVKNVIETLAIESQNIGGILDVIKGISEQTNLLALNAAIEAARAGESGRGFAVVADEVRNLAGRTQESTNEIQQMISSLQSEADKSVQLISVGQQKAEASVAIGEQANQSLTMIMTSISSIEEMNAQIATASSQQAQVVSGINENIVAINDHAKASYHQSTQIEGFANEGLELASKLKEVTKTFRV</sequence>
<evidence type="ECO:0000313" key="12">
    <source>
        <dbReference type="EMBL" id="VVV06484.1"/>
    </source>
</evidence>
<keyword evidence="6 8" id="KW-0807">Transducer</keyword>
<gene>
    <name evidence="12" type="primary">mcpA_5</name>
    <name evidence="12" type="ORF">AW0309160_03976</name>
</gene>
<dbReference type="InterPro" id="IPR000727">
    <property type="entry name" value="T_SNARE_dom"/>
</dbReference>
<dbReference type="PROSITE" id="PS50111">
    <property type="entry name" value="CHEMOTAXIS_TRANSDUC_2"/>
    <property type="match status" value="1"/>
</dbReference>
<dbReference type="GO" id="GO:0007165">
    <property type="term" value="P:signal transduction"/>
    <property type="evidence" value="ECO:0007669"/>
    <property type="project" value="UniProtKB-KW"/>
</dbReference>
<protein>
    <submittedName>
        <fullName evidence="12">Methyl-accepting chemotaxis protein McpA</fullName>
    </submittedName>
</protein>
<evidence type="ECO:0000256" key="8">
    <source>
        <dbReference type="PROSITE-ProRule" id="PRU00284"/>
    </source>
</evidence>
<evidence type="ECO:0000256" key="6">
    <source>
        <dbReference type="ARBA" id="ARBA00023224"/>
    </source>
</evidence>
<evidence type="ECO:0000256" key="1">
    <source>
        <dbReference type="ARBA" id="ARBA00004429"/>
    </source>
</evidence>
<keyword evidence="3 9" id="KW-0812">Transmembrane</keyword>
<dbReference type="AlphaFoldDB" id="A0A5Q4ZT89"/>
<dbReference type="Gene3D" id="3.30.450.20">
    <property type="entry name" value="PAS domain"/>
    <property type="match status" value="2"/>
</dbReference>
<reference evidence="12" key="1">
    <citation type="submission" date="2019-09" db="EMBL/GenBank/DDBJ databases">
        <authorList>
            <person name="Hjerde E."/>
        </authorList>
    </citation>
    <scope>NUCLEOTIDE SEQUENCE</scope>
    <source>
        <strain evidence="12">06/09/160</strain>
    </source>
</reference>
<dbReference type="GO" id="GO:0006935">
    <property type="term" value="P:chemotaxis"/>
    <property type="evidence" value="ECO:0007669"/>
    <property type="project" value="UniProtKB-ARBA"/>
</dbReference>
<evidence type="ECO:0000256" key="4">
    <source>
        <dbReference type="ARBA" id="ARBA00022989"/>
    </source>
</evidence>
<comment type="subcellular location">
    <subcellularLocation>
        <location evidence="1">Cell inner membrane</location>
        <topology evidence="1">Multi-pass membrane protein</topology>
    </subcellularLocation>
</comment>